<comment type="caution">
    <text evidence="5">The sequence shown here is derived from an EMBL/GenBank/DDBJ whole genome shotgun (WGS) entry which is preliminary data.</text>
</comment>
<keyword evidence="2" id="KW-0472">Membrane</keyword>
<gene>
    <name evidence="5" type="ORF">VNI00_010238</name>
    <name evidence="4" type="ORF">VNI00_013794</name>
</gene>
<feature type="region of interest" description="Disordered" evidence="1">
    <location>
        <begin position="487"/>
        <end position="512"/>
    </location>
</feature>
<accession>A0AAW0CH86</accession>
<evidence type="ECO:0000313" key="5">
    <source>
        <dbReference type="EMBL" id="KAK7039075.1"/>
    </source>
</evidence>
<proteinExistence type="predicted"/>
<evidence type="ECO:0000313" key="4">
    <source>
        <dbReference type="EMBL" id="KAK7031004.1"/>
    </source>
</evidence>
<evidence type="ECO:0000256" key="3">
    <source>
        <dbReference type="SAM" id="SignalP"/>
    </source>
</evidence>
<protein>
    <submittedName>
        <fullName evidence="5">Uncharacterized protein</fullName>
    </submittedName>
</protein>
<feature type="compositionally biased region" description="Low complexity" evidence="1">
    <location>
        <begin position="384"/>
        <end position="399"/>
    </location>
</feature>
<dbReference type="AlphaFoldDB" id="A0AAW0CH86"/>
<feature type="transmembrane region" description="Helical" evidence="2">
    <location>
        <begin position="413"/>
        <end position="436"/>
    </location>
</feature>
<organism evidence="5 6">
    <name type="scientific">Paramarasmius palmivorus</name>
    <dbReference type="NCBI Taxonomy" id="297713"/>
    <lineage>
        <taxon>Eukaryota</taxon>
        <taxon>Fungi</taxon>
        <taxon>Dikarya</taxon>
        <taxon>Basidiomycota</taxon>
        <taxon>Agaricomycotina</taxon>
        <taxon>Agaricomycetes</taxon>
        <taxon>Agaricomycetidae</taxon>
        <taxon>Agaricales</taxon>
        <taxon>Marasmiineae</taxon>
        <taxon>Marasmiaceae</taxon>
        <taxon>Paramarasmius</taxon>
    </lineage>
</organism>
<name>A0AAW0CH86_9AGAR</name>
<dbReference type="Proteomes" id="UP001383192">
    <property type="component" value="Unassembled WGS sequence"/>
</dbReference>
<keyword evidence="2" id="KW-0812">Transmembrane</keyword>
<evidence type="ECO:0000313" key="6">
    <source>
        <dbReference type="Proteomes" id="UP001383192"/>
    </source>
</evidence>
<evidence type="ECO:0000256" key="2">
    <source>
        <dbReference type="SAM" id="Phobius"/>
    </source>
</evidence>
<dbReference type="CDD" id="cd12087">
    <property type="entry name" value="TM_EGFR-like"/>
    <property type="match status" value="1"/>
</dbReference>
<dbReference type="EMBL" id="JAYKXP010000072">
    <property type="protein sequence ID" value="KAK7031004.1"/>
    <property type="molecule type" value="Genomic_DNA"/>
</dbReference>
<feature type="signal peptide" evidence="3">
    <location>
        <begin position="1"/>
        <end position="15"/>
    </location>
</feature>
<keyword evidence="3" id="KW-0732">Signal</keyword>
<feature type="region of interest" description="Disordered" evidence="1">
    <location>
        <begin position="384"/>
        <end position="408"/>
    </location>
</feature>
<sequence>MLLPIMLLLIPALGAEVLEPPPTRWNSSVAHYEERLEVATNALLKGFSMLNSEGRVELPPNDRSELDKTFALYSALAEFDAATNSSDYASFTTRLLKIGFDCPGCTEQVNDFNLECDQLGYAVYKGYATYKDQELLDMSKEYWYEANNHTVNNSGVQPRKNFSVVEACEELLSALLATTEGGMYMTAAQQSGDFLEAALQAVRSIRYGVDSDSEEEPMQIDSPKCVIPSLTGAVQLSVNGHLIEGLSTIVLATDNSSTLERLENRIFSLLSEEQDPRGIVPTFWSDTTGVLLDPCAHIKADPFVLRGLIAAAKIPNLRPDLYTFIKAFFAVQYNAVRNAVGDDNIYGCDWGKGNALASSYEATNQTQALQVLIDGINFFNETRQPTTSSTMTQSPATSTGANNSSSHSKKTSAAIIAGSMVGGVALLVLLVMFYVLRRRQRNASSSASRLKPFFSEPKIEVTPFVWDPSDLASEPVRTKSYPITRTRTSYMPSTRRDEPPQTIPEHSQDLSPKLGQRVRVSTPNSLRTHAPSESETLTVVNRRPTDIMMPMGTSLPEMIRELYFRLWEQEGENSSINSTDDHGDSR</sequence>
<keyword evidence="6" id="KW-1185">Reference proteome</keyword>
<reference evidence="5 6" key="1">
    <citation type="submission" date="2024-01" db="EMBL/GenBank/DDBJ databases">
        <title>A draft genome for a cacao thread blight-causing isolate of Paramarasmius palmivorus.</title>
        <authorList>
            <person name="Baruah I.K."/>
            <person name="Bukari Y."/>
            <person name="Amoako-Attah I."/>
            <person name="Meinhardt L.W."/>
            <person name="Bailey B.A."/>
            <person name="Cohen S.P."/>
        </authorList>
    </citation>
    <scope>NUCLEOTIDE SEQUENCE [LARGE SCALE GENOMIC DNA]</scope>
    <source>
        <strain evidence="5 6">GH-12</strain>
    </source>
</reference>
<dbReference type="EMBL" id="JAYKXP010000040">
    <property type="protein sequence ID" value="KAK7039075.1"/>
    <property type="molecule type" value="Genomic_DNA"/>
</dbReference>
<feature type="chain" id="PRO_5044716826" evidence="3">
    <location>
        <begin position="16"/>
        <end position="586"/>
    </location>
</feature>
<keyword evidence="2" id="KW-1133">Transmembrane helix</keyword>
<evidence type="ECO:0000256" key="1">
    <source>
        <dbReference type="SAM" id="MobiDB-lite"/>
    </source>
</evidence>